<dbReference type="CDD" id="cd01127">
    <property type="entry name" value="TrwB_TraG_TraD_VirD4"/>
    <property type="match status" value="1"/>
</dbReference>
<dbReference type="SUPFAM" id="SSF52540">
    <property type="entry name" value="P-loop containing nucleoside triphosphate hydrolases"/>
    <property type="match status" value="1"/>
</dbReference>
<dbReference type="Proteomes" id="UP001183607">
    <property type="component" value="Unassembled WGS sequence"/>
</dbReference>
<dbReference type="InterPro" id="IPR027417">
    <property type="entry name" value="P-loop_NTPase"/>
</dbReference>
<keyword evidence="2" id="KW-1133">Transmembrane helix</keyword>
<gene>
    <name evidence="3" type="ORF">RM574_25675</name>
</gene>
<evidence type="ECO:0000256" key="1">
    <source>
        <dbReference type="SAM" id="MobiDB-lite"/>
    </source>
</evidence>
<feature type="region of interest" description="Disordered" evidence="1">
    <location>
        <begin position="84"/>
        <end position="106"/>
    </location>
</feature>
<keyword evidence="2" id="KW-0472">Membrane</keyword>
<dbReference type="AlphaFoldDB" id="A0ABD5EF83"/>
<proteinExistence type="predicted"/>
<evidence type="ECO:0000313" key="3">
    <source>
        <dbReference type="EMBL" id="MDT0418875.1"/>
    </source>
</evidence>
<comment type="caution">
    <text evidence="3">The sequence shown here is derived from an EMBL/GenBank/DDBJ whole genome shotgun (WGS) entry which is preliminary data.</text>
</comment>
<name>A0ABD5EF83_9ACTN</name>
<evidence type="ECO:0000313" key="4">
    <source>
        <dbReference type="Proteomes" id="UP001183607"/>
    </source>
</evidence>
<dbReference type="EMBL" id="JAVRER010000056">
    <property type="protein sequence ID" value="MDT0418875.1"/>
    <property type="molecule type" value="Genomic_DNA"/>
</dbReference>
<sequence length="847" mass="90488">MGRAEVVGAAVEEVVRGAGMSELPSVWDLLGRLGLAGGVVVGVVGAVVLALVLLPAEDFNRGFETGARAVVRYLSGRELGSGTAPGDATWWRPATNEAPAPPPRARPLRVATAAVKRCAVRARTAAVRHGRRARGRVRERLPDVLRAAGRGVRSAAGAGRAARSLAQWPALGRAVARTLARSGPAAWAGTAAAGAACGRGAGRAGRWTVRAGRAAYAAMVRSGRAAGRVVSGAAVGVVRVLRAWGRWPYAARAAVRIAPGVLAWGVLAAPEATRAVILALLGAVVLAALSGPSGARWWCVPPRHGNGPRVHAEGLWVALRQVLKLPEGEPVRRWLHVPEDADAPGACIRLRVPPEWIGGKDGPAAVERIVAERAPGAWVAEWDRTGATHWAEWRRPAPPRQRPVLPAMVPWRDTGHPRRLFLGQAIDGHDLVDALIETDSHTPHWGVAGDSGSGKSTVLYIPVVHCRLNGELIDIIDTKRNSLRAAEGFSGVRVHKTIREGVGAFAEFMTSMMAAEAAMDKFGNSALKAQLHPRTLVIDELPTFIRLAYTWWRYGLGGKGTPPFLAWLGIILLQGRSSDHRVVIGTHQFANEFFGGTMERAQIGTRILVGQQERTSWGVAFGPSTPQLGYSATIPGRGAFSDKSRTDGGDLYVREIQPCYITPHVEEYLSKAPAAPEWFDAGRIAPWITPELLAEVSATAATEKFMPGEKYGPARLPTARAGAVPAGAPQAAAANCYPPSPDTGNSSSVTGPDLRKPPSTPAPDEGVTEVTEEAELPRTYSLTQAYEAGIIKDKPKTVKVYFGRGEERGIPRPEGITDGNTYFYTAEELREWEREYKATGGRQKKKP</sequence>
<organism evidence="3 4">
    <name type="scientific">Streptomyces evansiae</name>
    <dbReference type="NCBI Taxonomy" id="3075535"/>
    <lineage>
        <taxon>Bacteria</taxon>
        <taxon>Bacillati</taxon>
        <taxon>Actinomycetota</taxon>
        <taxon>Actinomycetes</taxon>
        <taxon>Kitasatosporales</taxon>
        <taxon>Streptomycetaceae</taxon>
        <taxon>Streptomyces</taxon>
    </lineage>
</organism>
<feature type="region of interest" description="Disordered" evidence="1">
    <location>
        <begin position="731"/>
        <end position="774"/>
    </location>
</feature>
<evidence type="ECO:0000256" key="2">
    <source>
        <dbReference type="SAM" id="Phobius"/>
    </source>
</evidence>
<feature type="transmembrane region" description="Helical" evidence="2">
    <location>
        <begin position="33"/>
        <end position="54"/>
    </location>
</feature>
<accession>A0ABD5EF83</accession>
<protein>
    <submittedName>
        <fullName evidence="3">Type IV secretory system conjugative DNA transfer family protein</fullName>
    </submittedName>
</protein>
<dbReference type="Gene3D" id="3.40.50.300">
    <property type="entry name" value="P-loop containing nucleotide triphosphate hydrolases"/>
    <property type="match status" value="1"/>
</dbReference>
<dbReference type="RefSeq" id="WP_311677578.1">
    <property type="nucleotide sequence ID" value="NZ_JAVRER010000056.1"/>
</dbReference>
<reference evidence="4" key="1">
    <citation type="submission" date="2023-07" db="EMBL/GenBank/DDBJ databases">
        <title>30 novel species of actinomycetes from the DSMZ collection.</title>
        <authorList>
            <person name="Nouioui I."/>
        </authorList>
    </citation>
    <scope>NUCLEOTIDE SEQUENCE [LARGE SCALE GENOMIC DNA]</scope>
    <source>
        <strain evidence="4">DSM 41982</strain>
    </source>
</reference>
<keyword evidence="2" id="KW-0812">Transmembrane</keyword>